<dbReference type="GO" id="GO:0006508">
    <property type="term" value="P:proteolysis"/>
    <property type="evidence" value="ECO:0007669"/>
    <property type="project" value="UniProtKB-KW"/>
</dbReference>
<dbReference type="PANTHER" id="PTHR30624:SF10">
    <property type="entry name" value="CONSERVED PROTEIN"/>
    <property type="match status" value="1"/>
</dbReference>
<dbReference type="EMBL" id="JAHJDP010000031">
    <property type="protein sequence ID" value="MBU2690413.1"/>
    <property type="molecule type" value="Genomic_DNA"/>
</dbReference>
<evidence type="ECO:0000256" key="4">
    <source>
        <dbReference type="ARBA" id="ARBA00023049"/>
    </source>
</evidence>
<dbReference type="InterPro" id="IPR035068">
    <property type="entry name" value="TldD/PmbA_N"/>
</dbReference>
<dbReference type="GO" id="GO:0005829">
    <property type="term" value="C:cytosol"/>
    <property type="evidence" value="ECO:0007669"/>
    <property type="project" value="TreeGrafter"/>
</dbReference>
<dbReference type="AlphaFoldDB" id="A0A948WBY2"/>
<proteinExistence type="inferred from homology"/>
<dbReference type="InterPro" id="IPR051463">
    <property type="entry name" value="Peptidase_U62_metallo"/>
</dbReference>
<gene>
    <name evidence="7" type="ORF">KJ970_05750</name>
</gene>
<dbReference type="PANTHER" id="PTHR30624">
    <property type="entry name" value="UNCHARACTERIZED PROTEIN TLDD AND PMBA"/>
    <property type="match status" value="1"/>
</dbReference>
<evidence type="ECO:0000259" key="6">
    <source>
        <dbReference type="Pfam" id="PF19289"/>
    </source>
</evidence>
<sequence>MSAILLDHDQVPGLSAEDVILAQWAIEEARRLGATYAEARWGLLETRRIRIKDQHVALLAHTNHRGLGLRVLVDGAWGFVSHPLQPPTGETLVTPAGEDLLRGEIQPDETHPPISAIDDIFDVDLSARGPIQPHTAAFAYARLKGTIISLAEAAVAMARAAAAHNRRPIQLAPAAPQSGVWRTDRERDPFEVPLEEMVEYLMTAEKVSRQAEKDLVSTETWLTAWRKAHWLCTSEGTLILQEILECGGGLKCLAHTDGVTQERTYPGLRGCDCETGGYERLLAHELQKNAPRVAAEAVALTTAPPCPSKVSDLVIDGSLAAIQIHETIGHAVELDRVFGSEESLAGGSHLTPDKLDWFRFGSDLINVSADATAALGLGSFGYDDEGTPAQRVPIIKNGVFSGYLTNRETAGKLGILSGGAARAQDWSHMPLIRMTNVNLAPGGWTFDKLIEDTENGFYFETSKNPSIDHLRLNFFVAAEMAWEIRDGKKIRMYRDPAYGGISYQLWRACDAITDYRHWRIWGIPNCGKGDPKQIGHVGHGASPLRMRNVRIGSRS</sequence>
<keyword evidence="4" id="KW-0482">Metalloprotease</keyword>
<comment type="similarity">
    <text evidence="1">Belongs to the peptidase U62 family.</text>
</comment>
<comment type="caution">
    <text evidence="7">The sequence shown here is derived from an EMBL/GenBank/DDBJ whole genome shotgun (WGS) entry which is preliminary data.</text>
</comment>
<evidence type="ECO:0000256" key="1">
    <source>
        <dbReference type="ARBA" id="ARBA00005836"/>
    </source>
</evidence>
<dbReference type="Gene3D" id="3.30.2290.10">
    <property type="entry name" value="PmbA/TldD superfamily"/>
    <property type="match status" value="2"/>
</dbReference>
<feature type="domain" description="Metalloprotease TldD/E N-terminal" evidence="5">
    <location>
        <begin position="45"/>
        <end position="81"/>
    </location>
</feature>
<dbReference type="GO" id="GO:0008237">
    <property type="term" value="F:metallopeptidase activity"/>
    <property type="evidence" value="ECO:0007669"/>
    <property type="project" value="UniProtKB-KW"/>
</dbReference>
<reference evidence="7" key="1">
    <citation type="submission" date="2021-05" db="EMBL/GenBank/DDBJ databases">
        <title>Energy efficiency and biological interactions define the core microbiome of deep oligotrophic groundwater.</title>
        <authorList>
            <person name="Mehrshad M."/>
            <person name="Lopez-Fernandez M."/>
            <person name="Bell E."/>
            <person name="Bernier-Latmani R."/>
            <person name="Bertilsson S."/>
            <person name="Dopson M."/>
        </authorList>
    </citation>
    <scope>NUCLEOTIDE SEQUENCE</scope>
    <source>
        <strain evidence="7">Modern_marine.mb.64</strain>
    </source>
</reference>
<feature type="domain" description="Metalloprotease TldD/E C-terminal" evidence="6">
    <location>
        <begin position="312"/>
        <end position="551"/>
    </location>
</feature>
<keyword evidence="3" id="KW-0378">Hydrolase</keyword>
<evidence type="ECO:0000313" key="7">
    <source>
        <dbReference type="EMBL" id="MBU2690413.1"/>
    </source>
</evidence>
<keyword evidence="2" id="KW-0645">Protease</keyword>
<evidence type="ECO:0000259" key="5">
    <source>
        <dbReference type="Pfam" id="PF01523"/>
    </source>
</evidence>
<organism evidence="7 8">
    <name type="scientific">Eiseniibacteriota bacterium</name>
    <dbReference type="NCBI Taxonomy" id="2212470"/>
    <lineage>
        <taxon>Bacteria</taxon>
        <taxon>Candidatus Eiseniibacteriota</taxon>
    </lineage>
</organism>
<dbReference type="Pfam" id="PF01523">
    <property type="entry name" value="PmbA_TldD_1st"/>
    <property type="match status" value="1"/>
</dbReference>
<dbReference type="Proteomes" id="UP000777784">
    <property type="component" value="Unassembled WGS sequence"/>
</dbReference>
<dbReference type="SUPFAM" id="SSF111283">
    <property type="entry name" value="Putative modulator of DNA gyrase, PmbA/TldD"/>
    <property type="match status" value="2"/>
</dbReference>
<evidence type="ECO:0000313" key="8">
    <source>
        <dbReference type="Proteomes" id="UP000777784"/>
    </source>
</evidence>
<dbReference type="Pfam" id="PF19289">
    <property type="entry name" value="PmbA_TldD_3rd"/>
    <property type="match status" value="1"/>
</dbReference>
<dbReference type="InterPro" id="IPR002510">
    <property type="entry name" value="Metalloprtase-TldD/E_N"/>
</dbReference>
<accession>A0A948WBY2</accession>
<protein>
    <submittedName>
        <fullName evidence="7">TldD/PmbA family protein</fullName>
    </submittedName>
</protein>
<evidence type="ECO:0000256" key="2">
    <source>
        <dbReference type="ARBA" id="ARBA00022670"/>
    </source>
</evidence>
<dbReference type="InterPro" id="IPR036059">
    <property type="entry name" value="TldD/PmbA_sf"/>
</dbReference>
<name>A0A948WBY2_UNCEI</name>
<evidence type="ECO:0000256" key="3">
    <source>
        <dbReference type="ARBA" id="ARBA00022801"/>
    </source>
</evidence>
<dbReference type="InterPro" id="IPR045569">
    <property type="entry name" value="Metalloprtase-TldD/E_C"/>
</dbReference>